<dbReference type="EMBL" id="JBHSNY010000016">
    <property type="protein sequence ID" value="MFC5639130.1"/>
    <property type="molecule type" value="Genomic_DNA"/>
</dbReference>
<evidence type="ECO:0000256" key="1">
    <source>
        <dbReference type="SAM" id="MobiDB-lite"/>
    </source>
</evidence>
<protein>
    <recommendedName>
        <fullName evidence="4">Transposase</fullName>
    </recommendedName>
</protein>
<organism evidence="2 3">
    <name type="scientific">Streptomyces bullii</name>
    <dbReference type="NCBI Taxonomy" id="349910"/>
    <lineage>
        <taxon>Bacteria</taxon>
        <taxon>Bacillati</taxon>
        <taxon>Actinomycetota</taxon>
        <taxon>Actinomycetes</taxon>
        <taxon>Kitasatosporales</taxon>
        <taxon>Streptomycetaceae</taxon>
        <taxon>Streptomyces</taxon>
    </lineage>
</organism>
<evidence type="ECO:0000313" key="3">
    <source>
        <dbReference type="Proteomes" id="UP001596154"/>
    </source>
</evidence>
<sequence>MSSSTQHLVRSAVSPPAHAAKRRGRRPMTDKQFALVLIPW</sequence>
<evidence type="ECO:0008006" key="4">
    <source>
        <dbReference type="Google" id="ProtNLM"/>
    </source>
</evidence>
<comment type="caution">
    <text evidence="2">The sequence shown here is derived from an EMBL/GenBank/DDBJ whole genome shotgun (WGS) entry which is preliminary data.</text>
</comment>
<accession>A0ABW0V3U1</accession>
<feature type="region of interest" description="Disordered" evidence="1">
    <location>
        <begin position="1"/>
        <end position="28"/>
    </location>
</feature>
<gene>
    <name evidence="2" type="ORF">ACFPZJ_36430</name>
</gene>
<proteinExistence type="predicted"/>
<dbReference type="Proteomes" id="UP001596154">
    <property type="component" value="Unassembled WGS sequence"/>
</dbReference>
<reference evidence="3" key="1">
    <citation type="journal article" date="2019" name="Int. J. Syst. Evol. Microbiol.">
        <title>The Global Catalogue of Microorganisms (GCM) 10K type strain sequencing project: providing services to taxonomists for standard genome sequencing and annotation.</title>
        <authorList>
            <consortium name="The Broad Institute Genomics Platform"/>
            <consortium name="The Broad Institute Genome Sequencing Center for Infectious Disease"/>
            <person name="Wu L."/>
            <person name="Ma J."/>
        </authorList>
    </citation>
    <scope>NUCLEOTIDE SEQUENCE [LARGE SCALE GENOMIC DNA]</scope>
    <source>
        <strain evidence="3">CGMCC 4.7248</strain>
    </source>
</reference>
<name>A0ABW0V3U1_9ACTN</name>
<keyword evidence="3" id="KW-1185">Reference proteome</keyword>
<dbReference type="RefSeq" id="WP_381030851.1">
    <property type="nucleotide sequence ID" value="NZ_JBHSNY010000016.1"/>
</dbReference>
<evidence type="ECO:0000313" key="2">
    <source>
        <dbReference type="EMBL" id="MFC5639130.1"/>
    </source>
</evidence>